<dbReference type="FunFam" id="2.30.22.10:FF:000001">
    <property type="entry name" value="Protein GrpE"/>
    <property type="match status" value="1"/>
</dbReference>
<dbReference type="HAMAP" id="MF_01151">
    <property type="entry name" value="GrpE"/>
    <property type="match status" value="1"/>
</dbReference>
<dbReference type="GO" id="GO:0051082">
    <property type="term" value="F:unfolded protein binding"/>
    <property type="evidence" value="ECO:0007669"/>
    <property type="project" value="TreeGrafter"/>
</dbReference>
<evidence type="ECO:0000256" key="2">
    <source>
        <dbReference type="ARBA" id="ARBA00009054"/>
    </source>
</evidence>
<accession>A0A3B0WNP3</accession>
<evidence type="ECO:0000256" key="5">
    <source>
        <dbReference type="ARBA" id="ARBA00023016"/>
    </source>
</evidence>
<sequence length="229" mass="25806">MHSFTLYSLESAVIIPMFPTDLNFVGEQAMANEETLEENQDEIVTEGEIVTDDNSPEEALEASPEAENDALSVEELTQRLATAEKKAIDNWDQLLRTKAEMENIRRRGQKDLENAHKFALDKFISEMLGVKDSLEMGIEASQQDNADIESLCEGSKMTLSMLSNVFEKFNVIELNPMGEKFNADHHQAMSMQPNKKFEPNTVMGVMQKGYLLNDRLIRPAMVIVTKASE</sequence>
<dbReference type="NCBIfam" id="NF010737">
    <property type="entry name" value="PRK14139.1"/>
    <property type="match status" value="1"/>
</dbReference>
<dbReference type="PANTHER" id="PTHR21237:SF23">
    <property type="entry name" value="GRPE PROTEIN HOMOLOG, MITOCHONDRIAL"/>
    <property type="match status" value="1"/>
</dbReference>
<proteinExistence type="inferred from homology"/>
<dbReference type="GO" id="GO:0042803">
    <property type="term" value="F:protein homodimerization activity"/>
    <property type="evidence" value="ECO:0007669"/>
    <property type="project" value="InterPro"/>
</dbReference>
<comment type="subcellular location">
    <subcellularLocation>
        <location evidence="1">Cytoplasm</location>
    </subcellularLocation>
</comment>
<evidence type="ECO:0000256" key="3">
    <source>
        <dbReference type="ARBA" id="ARBA00011738"/>
    </source>
</evidence>
<dbReference type="Pfam" id="PF01025">
    <property type="entry name" value="GrpE"/>
    <property type="match status" value="1"/>
</dbReference>
<dbReference type="Gene3D" id="2.30.22.10">
    <property type="entry name" value="Head domain of nucleotide exchange factor GrpE"/>
    <property type="match status" value="1"/>
</dbReference>
<name>A0A3B0WNP3_9ZZZZ</name>
<gene>
    <name evidence="8" type="ORF">MNBD_GAMMA07-1669</name>
</gene>
<dbReference type="Gene3D" id="3.90.20.20">
    <property type="match status" value="1"/>
</dbReference>
<dbReference type="EMBL" id="UOFF01000053">
    <property type="protein sequence ID" value="VAW54210.1"/>
    <property type="molecule type" value="Genomic_DNA"/>
</dbReference>
<dbReference type="PROSITE" id="PS01071">
    <property type="entry name" value="GRPE"/>
    <property type="match status" value="1"/>
</dbReference>
<dbReference type="GO" id="GO:0051087">
    <property type="term" value="F:protein-folding chaperone binding"/>
    <property type="evidence" value="ECO:0007669"/>
    <property type="project" value="InterPro"/>
</dbReference>
<comment type="subunit">
    <text evidence="3">Homodimer.</text>
</comment>
<organism evidence="8">
    <name type="scientific">hydrothermal vent metagenome</name>
    <dbReference type="NCBI Taxonomy" id="652676"/>
    <lineage>
        <taxon>unclassified sequences</taxon>
        <taxon>metagenomes</taxon>
        <taxon>ecological metagenomes</taxon>
    </lineage>
</organism>
<feature type="region of interest" description="Disordered" evidence="7">
    <location>
        <begin position="45"/>
        <end position="71"/>
    </location>
</feature>
<keyword evidence="5 8" id="KW-0346">Stress response</keyword>
<evidence type="ECO:0000256" key="7">
    <source>
        <dbReference type="SAM" id="MobiDB-lite"/>
    </source>
</evidence>
<dbReference type="NCBIfam" id="NF010748">
    <property type="entry name" value="PRK14150.1"/>
    <property type="match status" value="1"/>
</dbReference>
<dbReference type="InterPro" id="IPR013805">
    <property type="entry name" value="GrpE_CC"/>
</dbReference>
<keyword evidence="4" id="KW-0963">Cytoplasm</keyword>
<dbReference type="PANTHER" id="PTHR21237">
    <property type="entry name" value="GRPE PROTEIN"/>
    <property type="match status" value="1"/>
</dbReference>
<evidence type="ECO:0000256" key="1">
    <source>
        <dbReference type="ARBA" id="ARBA00004496"/>
    </source>
</evidence>
<comment type="similarity">
    <text evidence="2">Belongs to the GrpE family.</text>
</comment>
<dbReference type="AlphaFoldDB" id="A0A3B0WNP3"/>
<dbReference type="SUPFAM" id="SSF51064">
    <property type="entry name" value="Head domain of nucleotide exchange factor GrpE"/>
    <property type="match status" value="1"/>
</dbReference>
<protein>
    <submittedName>
        <fullName evidence="8">Heat shock protein GrpE</fullName>
    </submittedName>
</protein>
<feature type="compositionally biased region" description="Acidic residues" evidence="7">
    <location>
        <begin position="45"/>
        <end position="68"/>
    </location>
</feature>
<keyword evidence="6" id="KW-0143">Chaperone</keyword>
<dbReference type="InterPro" id="IPR009012">
    <property type="entry name" value="GrpE_head"/>
</dbReference>
<dbReference type="GO" id="GO:0000774">
    <property type="term" value="F:adenyl-nucleotide exchange factor activity"/>
    <property type="evidence" value="ECO:0007669"/>
    <property type="project" value="InterPro"/>
</dbReference>
<evidence type="ECO:0000313" key="8">
    <source>
        <dbReference type="EMBL" id="VAW54210.1"/>
    </source>
</evidence>
<dbReference type="SUPFAM" id="SSF58014">
    <property type="entry name" value="Coiled-coil domain of nucleotide exchange factor GrpE"/>
    <property type="match status" value="1"/>
</dbReference>
<evidence type="ECO:0000256" key="6">
    <source>
        <dbReference type="ARBA" id="ARBA00023186"/>
    </source>
</evidence>
<dbReference type="GO" id="GO:0006457">
    <property type="term" value="P:protein folding"/>
    <property type="evidence" value="ECO:0007669"/>
    <property type="project" value="InterPro"/>
</dbReference>
<reference evidence="8" key="1">
    <citation type="submission" date="2018-06" db="EMBL/GenBank/DDBJ databases">
        <authorList>
            <person name="Zhirakovskaya E."/>
        </authorList>
    </citation>
    <scope>NUCLEOTIDE SEQUENCE</scope>
</reference>
<dbReference type="GO" id="GO:0005829">
    <property type="term" value="C:cytosol"/>
    <property type="evidence" value="ECO:0007669"/>
    <property type="project" value="TreeGrafter"/>
</dbReference>
<dbReference type="InterPro" id="IPR000740">
    <property type="entry name" value="GrpE"/>
</dbReference>
<dbReference type="CDD" id="cd00446">
    <property type="entry name" value="GrpE"/>
    <property type="match status" value="1"/>
</dbReference>
<evidence type="ECO:0000256" key="4">
    <source>
        <dbReference type="ARBA" id="ARBA00022490"/>
    </source>
</evidence>
<dbReference type="PRINTS" id="PR00773">
    <property type="entry name" value="GRPEPROTEIN"/>
</dbReference>